<evidence type="ECO:0000256" key="4">
    <source>
        <dbReference type="ARBA" id="ARBA00022679"/>
    </source>
</evidence>
<dbReference type="Gene3D" id="3.30.40.10">
    <property type="entry name" value="Zinc/RING finger domain, C3HC4 (zinc finger)"/>
    <property type="match status" value="1"/>
</dbReference>
<evidence type="ECO:0000256" key="12">
    <source>
        <dbReference type="PROSITE-ProRule" id="PRU00175"/>
    </source>
</evidence>
<keyword evidence="4" id="KW-0808">Transferase</keyword>
<proteinExistence type="inferred from homology"/>
<keyword evidence="8" id="KW-0862">Zinc</keyword>
<evidence type="ECO:0000313" key="15">
    <source>
        <dbReference type="Proteomes" id="UP001457282"/>
    </source>
</evidence>
<dbReference type="SUPFAM" id="SSF57850">
    <property type="entry name" value="RING/U-box"/>
    <property type="match status" value="1"/>
</dbReference>
<keyword evidence="10" id="KW-0472">Membrane</keyword>
<evidence type="ECO:0000256" key="5">
    <source>
        <dbReference type="ARBA" id="ARBA00022692"/>
    </source>
</evidence>
<dbReference type="AlphaFoldDB" id="A0AAW1YHV0"/>
<dbReference type="InterPro" id="IPR013083">
    <property type="entry name" value="Znf_RING/FYVE/PHD"/>
</dbReference>
<evidence type="ECO:0000256" key="3">
    <source>
        <dbReference type="ARBA" id="ARBA00012483"/>
    </source>
</evidence>
<evidence type="ECO:0000256" key="1">
    <source>
        <dbReference type="ARBA" id="ARBA00000900"/>
    </source>
</evidence>
<comment type="subcellular location">
    <subcellularLocation>
        <location evidence="2">Membrane</location>
        <topology evidence="2">Single-pass membrane protein</topology>
    </subcellularLocation>
</comment>
<dbReference type="PANTHER" id="PTHR46905:SF7">
    <property type="entry name" value="RING-H2 FINGER PROTEIN ATL78"/>
    <property type="match status" value="1"/>
</dbReference>
<keyword evidence="5" id="KW-0812">Transmembrane</keyword>
<keyword evidence="7" id="KW-0833">Ubl conjugation pathway</keyword>
<evidence type="ECO:0000256" key="11">
    <source>
        <dbReference type="ARBA" id="ARBA00024209"/>
    </source>
</evidence>
<protein>
    <recommendedName>
        <fullName evidence="3">RING-type E3 ubiquitin transferase</fullName>
        <ecNumber evidence="3">2.3.2.27</ecNumber>
    </recommendedName>
</protein>
<dbReference type="EMBL" id="JBEDUW010000001">
    <property type="protein sequence ID" value="KAK9947876.1"/>
    <property type="molecule type" value="Genomic_DNA"/>
</dbReference>
<comment type="similarity">
    <text evidence="11">Belongs to the RING-type zinc finger family. ATL subfamily.</text>
</comment>
<dbReference type="Proteomes" id="UP001457282">
    <property type="component" value="Unassembled WGS sequence"/>
</dbReference>
<dbReference type="PROSITE" id="PS50089">
    <property type="entry name" value="ZF_RING_2"/>
    <property type="match status" value="1"/>
</dbReference>
<keyword evidence="12" id="KW-0863">Zinc-finger</keyword>
<keyword evidence="15" id="KW-1185">Reference proteome</keyword>
<keyword evidence="9" id="KW-1133">Transmembrane helix</keyword>
<evidence type="ECO:0000256" key="2">
    <source>
        <dbReference type="ARBA" id="ARBA00004167"/>
    </source>
</evidence>
<name>A0AAW1YHV0_RUBAR</name>
<accession>A0AAW1YHV0</accession>
<dbReference type="Pfam" id="PF13639">
    <property type="entry name" value="zf-RING_2"/>
    <property type="match status" value="1"/>
</dbReference>
<sequence length="104" mass="11978">MKTCLGADEVHDIESGTQPQAAAQQQKQHEVSVACYQVFRFQKDVEVEFHSEECAICLGEFEEEDECAMLDKCQHTFHRECIDEVKEDSCPLCRRSIQVKIEKP</sequence>
<dbReference type="GO" id="GO:0008270">
    <property type="term" value="F:zinc ion binding"/>
    <property type="evidence" value="ECO:0007669"/>
    <property type="project" value="UniProtKB-KW"/>
</dbReference>
<dbReference type="GO" id="GO:0016020">
    <property type="term" value="C:membrane"/>
    <property type="evidence" value="ECO:0007669"/>
    <property type="project" value="UniProtKB-SubCell"/>
</dbReference>
<dbReference type="EC" id="2.3.2.27" evidence="3"/>
<dbReference type="GO" id="GO:0016567">
    <property type="term" value="P:protein ubiquitination"/>
    <property type="evidence" value="ECO:0007669"/>
    <property type="project" value="InterPro"/>
</dbReference>
<evidence type="ECO:0000256" key="10">
    <source>
        <dbReference type="ARBA" id="ARBA00023136"/>
    </source>
</evidence>
<dbReference type="InterPro" id="IPR001841">
    <property type="entry name" value="Znf_RING"/>
</dbReference>
<evidence type="ECO:0000313" key="14">
    <source>
        <dbReference type="EMBL" id="KAK9947876.1"/>
    </source>
</evidence>
<evidence type="ECO:0000256" key="6">
    <source>
        <dbReference type="ARBA" id="ARBA00022723"/>
    </source>
</evidence>
<evidence type="ECO:0000256" key="8">
    <source>
        <dbReference type="ARBA" id="ARBA00022833"/>
    </source>
</evidence>
<dbReference type="SMART" id="SM00184">
    <property type="entry name" value="RING"/>
    <property type="match status" value="1"/>
</dbReference>
<dbReference type="GO" id="GO:0061630">
    <property type="term" value="F:ubiquitin protein ligase activity"/>
    <property type="evidence" value="ECO:0007669"/>
    <property type="project" value="UniProtKB-EC"/>
</dbReference>
<comment type="caution">
    <text evidence="14">The sequence shown here is derived from an EMBL/GenBank/DDBJ whole genome shotgun (WGS) entry which is preliminary data.</text>
</comment>
<gene>
    <name evidence="14" type="ORF">M0R45_003474</name>
</gene>
<feature type="domain" description="RING-type" evidence="13">
    <location>
        <begin position="54"/>
        <end position="94"/>
    </location>
</feature>
<dbReference type="PANTHER" id="PTHR46905">
    <property type="entry name" value="RING-H2 FINGER PROTEIN ATL78"/>
    <property type="match status" value="1"/>
</dbReference>
<comment type="catalytic activity">
    <reaction evidence="1">
        <text>S-ubiquitinyl-[E2 ubiquitin-conjugating enzyme]-L-cysteine + [acceptor protein]-L-lysine = [E2 ubiquitin-conjugating enzyme]-L-cysteine + N(6)-ubiquitinyl-[acceptor protein]-L-lysine.</text>
        <dbReference type="EC" id="2.3.2.27"/>
    </reaction>
</comment>
<evidence type="ECO:0000256" key="9">
    <source>
        <dbReference type="ARBA" id="ARBA00022989"/>
    </source>
</evidence>
<dbReference type="InterPro" id="IPR044602">
    <property type="entry name" value="ATL10/ATL72-79-like"/>
</dbReference>
<reference evidence="14 15" key="1">
    <citation type="journal article" date="2023" name="G3 (Bethesda)">
        <title>A chromosome-length genome assembly and annotation of blackberry (Rubus argutus, cv. 'Hillquist').</title>
        <authorList>
            <person name="Bruna T."/>
            <person name="Aryal R."/>
            <person name="Dudchenko O."/>
            <person name="Sargent D.J."/>
            <person name="Mead D."/>
            <person name="Buti M."/>
            <person name="Cavallini A."/>
            <person name="Hytonen T."/>
            <person name="Andres J."/>
            <person name="Pham M."/>
            <person name="Weisz D."/>
            <person name="Mascagni F."/>
            <person name="Usai G."/>
            <person name="Natali L."/>
            <person name="Bassil N."/>
            <person name="Fernandez G.E."/>
            <person name="Lomsadze A."/>
            <person name="Armour M."/>
            <person name="Olukolu B."/>
            <person name="Poorten T."/>
            <person name="Britton C."/>
            <person name="Davik J."/>
            <person name="Ashrafi H."/>
            <person name="Aiden E.L."/>
            <person name="Borodovsky M."/>
            <person name="Worthington M."/>
        </authorList>
    </citation>
    <scope>NUCLEOTIDE SEQUENCE [LARGE SCALE GENOMIC DNA]</scope>
    <source>
        <strain evidence="14">PI 553951</strain>
    </source>
</reference>
<evidence type="ECO:0000259" key="13">
    <source>
        <dbReference type="PROSITE" id="PS50089"/>
    </source>
</evidence>
<organism evidence="14 15">
    <name type="scientific">Rubus argutus</name>
    <name type="common">Southern blackberry</name>
    <dbReference type="NCBI Taxonomy" id="59490"/>
    <lineage>
        <taxon>Eukaryota</taxon>
        <taxon>Viridiplantae</taxon>
        <taxon>Streptophyta</taxon>
        <taxon>Embryophyta</taxon>
        <taxon>Tracheophyta</taxon>
        <taxon>Spermatophyta</taxon>
        <taxon>Magnoliopsida</taxon>
        <taxon>eudicotyledons</taxon>
        <taxon>Gunneridae</taxon>
        <taxon>Pentapetalae</taxon>
        <taxon>rosids</taxon>
        <taxon>fabids</taxon>
        <taxon>Rosales</taxon>
        <taxon>Rosaceae</taxon>
        <taxon>Rosoideae</taxon>
        <taxon>Rosoideae incertae sedis</taxon>
        <taxon>Rubus</taxon>
    </lineage>
</organism>
<evidence type="ECO:0000256" key="7">
    <source>
        <dbReference type="ARBA" id="ARBA00022786"/>
    </source>
</evidence>
<keyword evidence="6" id="KW-0479">Metal-binding</keyword>